<keyword evidence="1" id="KW-1133">Transmembrane helix</keyword>
<organism evidence="2">
    <name type="scientific">Lepeophtheirus salmonis</name>
    <name type="common">Salmon louse</name>
    <name type="synonym">Caligus salmonis</name>
    <dbReference type="NCBI Taxonomy" id="72036"/>
    <lineage>
        <taxon>Eukaryota</taxon>
        <taxon>Metazoa</taxon>
        <taxon>Ecdysozoa</taxon>
        <taxon>Arthropoda</taxon>
        <taxon>Crustacea</taxon>
        <taxon>Multicrustacea</taxon>
        <taxon>Hexanauplia</taxon>
        <taxon>Copepoda</taxon>
        <taxon>Siphonostomatoida</taxon>
        <taxon>Caligidae</taxon>
        <taxon>Lepeophtheirus</taxon>
    </lineage>
</organism>
<evidence type="ECO:0000313" key="2">
    <source>
        <dbReference type="EMBL" id="CDW21001.1"/>
    </source>
</evidence>
<reference evidence="2" key="1">
    <citation type="submission" date="2014-05" db="EMBL/GenBank/DDBJ databases">
        <authorList>
            <person name="Chronopoulou M."/>
        </authorList>
    </citation>
    <scope>NUCLEOTIDE SEQUENCE</scope>
    <source>
        <tissue evidence="2">Whole organism</tissue>
    </source>
</reference>
<keyword evidence="1" id="KW-0812">Transmembrane</keyword>
<sequence length="78" mass="9373">MFNSPTHHPCYFPRDTPSFIFDNSKKKNSYARKCLELTALIMFNPFYTICNISFVFVYITFIYLFYNRSNLTFLDKQS</sequence>
<proteinExistence type="predicted"/>
<name>A0A0K2T6C5_LEPSM</name>
<feature type="transmembrane region" description="Helical" evidence="1">
    <location>
        <begin position="46"/>
        <end position="66"/>
    </location>
</feature>
<keyword evidence="1" id="KW-0472">Membrane</keyword>
<dbReference type="EMBL" id="HACA01003640">
    <property type="protein sequence ID" value="CDW21001.1"/>
    <property type="molecule type" value="Transcribed_RNA"/>
</dbReference>
<protein>
    <submittedName>
        <fullName evidence="2">Uncharacterized protein</fullName>
    </submittedName>
</protein>
<dbReference type="AlphaFoldDB" id="A0A0K2T6C5"/>
<evidence type="ECO:0000256" key="1">
    <source>
        <dbReference type="SAM" id="Phobius"/>
    </source>
</evidence>
<accession>A0A0K2T6C5</accession>